<dbReference type="InterPro" id="IPR003439">
    <property type="entry name" value="ABC_transporter-like_ATP-bd"/>
</dbReference>
<dbReference type="EC" id="7.6.2.8" evidence="6"/>
<dbReference type="Gene3D" id="3.40.50.300">
    <property type="entry name" value="P-loop containing nucleotide triphosphate hydrolases"/>
    <property type="match status" value="1"/>
</dbReference>
<dbReference type="GeneID" id="76730610"/>
<dbReference type="PANTHER" id="PTHR42734">
    <property type="entry name" value="METAL TRANSPORT SYSTEM ATP-BINDING PROTEIN TM_0124-RELATED"/>
    <property type="match status" value="1"/>
</dbReference>
<dbReference type="InterPro" id="IPR050153">
    <property type="entry name" value="Metal_Ion_Import_ABC"/>
</dbReference>
<evidence type="ECO:0000313" key="10">
    <source>
        <dbReference type="EMBL" id="UYU17447.1"/>
    </source>
</evidence>
<dbReference type="GO" id="GO:0016887">
    <property type="term" value="F:ATP hydrolysis activity"/>
    <property type="evidence" value="ECO:0007669"/>
    <property type="project" value="InterPro"/>
</dbReference>
<dbReference type="FunFam" id="3.40.50.300:FF:000134">
    <property type="entry name" value="Iron-enterobactin ABC transporter ATP-binding protein"/>
    <property type="match status" value="1"/>
</dbReference>
<dbReference type="EMBL" id="CP109831">
    <property type="protein sequence ID" value="UYU17447.1"/>
    <property type="molecule type" value="Genomic_DNA"/>
</dbReference>
<dbReference type="SMART" id="SM00382">
    <property type="entry name" value="AAA"/>
    <property type="match status" value="1"/>
</dbReference>
<proteinExistence type="predicted"/>
<dbReference type="GO" id="GO:0015420">
    <property type="term" value="F:ABC-type vitamin B12 transporter activity"/>
    <property type="evidence" value="ECO:0007669"/>
    <property type="project" value="UniProtKB-EC"/>
</dbReference>
<evidence type="ECO:0000256" key="6">
    <source>
        <dbReference type="ARBA" id="ARBA00066387"/>
    </source>
</evidence>
<dbReference type="GeneID" id="4846343"/>
<evidence type="ECO:0000256" key="5">
    <source>
        <dbReference type="ARBA" id="ARBA00058960"/>
    </source>
</evidence>
<evidence type="ECO:0000256" key="8">
    <source>
        <dbReference type="ARBA" id="ARBA00077139"/>
    </source>
</evidence>
<dbReference type="AlphaFoldDB" id="A0AAX3E5H0"/>
<dbReference type="RefSeq" id="WP_011842883.1">
    <property type="nucleotide sequence ID" value="NZ_CP109831.1"/>
</dbReference>
<keyword evidence="1" id="KW-0813">Transport</keyword>
<comment type="function">
    <text evidence="5">Required for corrinoid utilization. Probably part of the ABC transporter complex BtuCDF involved in cobalamin (vitamin B12) import. Probably responsible for energy coupling to the transport system.</text>
</comment>
<keyword evidence="3 10" id="KW-0067">ATP-binding</keyword>
<evidence type="ECO:0000256" key="3">
    <source>
        <dbReference type="ARBA" id="ARBA00022840"/>
    </source>
</evidence>
<dbReference type="SUPFAM" id="SSF52540">
    <property type="entry name" value="P-loop containing nucleoside triphosphate hydrolases"/>
    <property type="match status" value="1"/>
</dbReference>
<evidence type="ECO:0000256" key="1">
    <source>
        <dbReference type="ARBA" id="ARBA00022448"/>
    </source>
</evidence>
<dbReference type="PROSITE" id="PS50893">
    <property type="entry name" value="ABC_TRANSPORTER_2"/>
    <property type="match status" value="1"/>
</dbReference>
<dbReference type="PROSITE" id="PS00211">
    <property type="entry name" value="ABC_TRANSPORTER_1"/>
    <property type="match status" value="1"/>
</dbReference>
<dbReference type="KEGG" id="msum:OH143_06920"/>
<gene>
    <name evidence="10" type="ORF">OH143_06920</name>
</gene>
<protein>
    <recommendedName>
        <fullName evidence="7">Cobalamin import ATP-binding protein BtuD</fullName>
        <ecNumber evidence="6">7.6.2.8</ecNumber>
    </recommendedName>
    <alternativeName>
        <fullName evidence="8">Vitamin B12-transporting ATPase</fullName>
    </alternativeName>
</protein>
<organism evidence="10 11">
    <name type="scientific">Methanoculleus submarinus</name>
    <dbReference type="NCBI Taxonomy" id="204050"/>
    <lineage>
        <taxon>Archaea</taxon>
        <taxon>Methanobacteriati</taxon>
        <taxon>Methanobacteriota</taxon>
        <taxon>Stenosarchaea group</taxon>
        <taxon>Methanomicrobia</taxon>
        <taxon>Methanomicrobiales</taxon>
        <taxon>Methanomicrobiaceae</taxon>
        <taxon>Methanoculleus</taxon>
    </lineage>
</organism>
<feature type="domain" description="ABC transporter" evidence="9">
    <location>
        <begin position="3"/>
        <end position="239"/>
    </location>
</feature>
<comment type="catalytic activity">
    <reaction evidence="4">
        <text>an R-cob(III)alamin(out) + ATP + H2O = an R-cob(III)alamin(in) + ADP + phosphate + H(+)</text>
        <dbReference type="Rhea" id="RHEA:17873"/>
        <dbReference type="ChEBI" id="CHEBI:15377"/>
        <dbReference type="ChEBI" id="CHEBI:15378"/>
        <dbReference type="ChEBI" id="CHEBI:30616"/>
        <dbReference type="ChEBI" id="CHEBI:43474"/>
        <dbReference type="ChEBI" id="CHEBI:140785"/>
        <dbReference type="ChEBI" id="CHEBI:456216"/>
        <dbReference type="EC" id="7.6.2.8"/>
    </reaction>
</comment>
<dbReference type="InterPro" id="IPR017871">
    <property type="entry name" value="ABC_transporter-like_CS"/>
</dbReference>
<dbReference type="Pfam" id="PF00005">
    <property type="entry name" value="ABC_tran"/>
    <property type="match status" value="1"/>
</dbReference>
<dbReference type="GO" id="GO:0005524">
    <property type="term" value="F:ATP binding"/>
    <property type="evidence" value="ECO:0007669"/>
    <property type="project" value="UniProtKB-KW"/>
</dbReference>
<name>A0AAX3E5H0_9EURY</name>
<evidence type="ECO:0000256" key="4">
    <source>
        <dbReference type="ARBA" id="ARBA00050590"/>
    </source>
</evidence>
<dbReference type="Proteomes" id="UP001156196">
    <property type="component" value="Chromosome"/>
</dbReference>
<sequence length="277" mass="30141">MILNVNNASFSYDGITKQFEEISLSLRQGEVLSLLGRNGTGKSTLIKCILNILRLQGGEVEINGRRVADMRPEEVARQVGYVPQAHQAVFPFSALDFVLMGRAPHISAFSVPGEEDYEKAEEAFERIGITHLREKSISEMSGGESQMVMIARALAQEPSLLILDEPTSHLDIGNQMKTIATIDQLAADGIAILMCTHFPDHAFLISHSAAILNKGRLIAQGRAEDVITKENLREAYGIDICVHYIKEAGRTVCIPMNPCGCRGGGRANTAGTKPHGT</sequence>
<evidence type="ECO:0000259" key="9">
    <source>
        <dbReference type="PROSITE" id="PS50893"/>
    </source>
</evidence>
<reference evidence="10" key="1">
    <citation type="submission" date="2022-10" db="EMBL/GenBank/DDBJ databases">
        <title>Complete genome of Methanoculleus submarinus DSM 15122.</title>
        <authorList>
            <person name="Chen S.-C."/>
            <person name="Lai S.-J."/>
            <person name="You Y.-T."/>
        </authorList>
    </citation>
    <scope>NUCLEOTIDE SEQUENCE</scope>
    <source>
        <strain evidence="10">DSM 15122</strain>
    </source>
</reference>
<keyword evidence="2" id="KW-0547">Nucleotide-binding</keyword>
<dbReference type="InterPro" id="IPR003593">
    <property type="entry name" value="AAA+_ATPase"/>
</dbReference>
<dbReference type="InterPro" id="IPR027417">
    <property type="entry name" value="P-loop_NTPase"/>
</dbReference>
<dbReference type="CDD" id="cd03214">
    <property type="entry name" value="ABC_Iron-Siderophores_B12_Hemin"/>
    <property type="match status" value="1"/>
</dbReference>
<evidence type="ECO:0000313" key="11">
    <source>
        <dbReference type="Proteomes" id="UP001156196"/>
    </source>
</evidence>
<evidence type="ECO:0000256" key="7">
    <source>
        <dbReference type="ARBA" id="ARBA00073649"/>
    </source>
</evidence>
<keyword evidence="11" id="KW-1185">Reference proteome</keyword>
<evidence type="ECO:0000256" key="2">
    <source>
        <dbReference type="ARBA" id="ARBA00022741"/>
    </source>
</evidence>
<dbReference type="PANTHER" id="PTHR42734:SF19">
    <property type="entry name" value="IRON COMPOUNDS ABC TRANSPORTER, ATP-BINDING PROTEIN"/>
    <property type="match status" value="1"/>
</dbReference>
<accession>A0AAX3E5H0</accession>